<organism evidence="1 2">
    <name type="scientific">Melipona bicolor</name>
    <dbReference type="NCBI Taxonomy" id="60889"/>
    <lineage>
        <taxon>Eukaryota</taxon>
        <taxon>Metazoa</taxon>
        <taxon>Ecdysozoa</taxon>
        <taxon>Arthropoda</taxon>
        <taxon>Hexapoda</taxon>
        <taxon>Insecta</taxon>
        <taxon>Pterygota</taxon>
        <taxon>Neoptera</taxon>
        <taxon>Endopterygota</taxon>
        <taxon>Hymenoptera</taxon>
        <taxon>Apocrita</taxon>
        <taxon>Aculeata</taxon>
        <taxon>Apoidea</taxon>
        <taxon>Anthophila</taxon>
        <taxon>Apidae</taxon>
        <taxon>Melipona</taxon>
    </lineage>
</organism>
<dbReference type="AlphaFoldDB" id="A0AA40G9Q8"/>
<protein>
    <submittedName>
        <fullName evidence="1">Uncharacterized protein</fullName>
    </submittedName>
</protein>
<accession>A0AA40G9Q8</accession>
<dbReference type="Proteomes" id="UP001177670">
    <property type="component" value="Unassembled WGS sequence"/>
</dbReference>
<keyword evidence="2" id="KW-1185">Reference proteome</keyword>
<dbReference type="EMBL" id="JAHYIQ010000003">
    <property type="protein sequence ID" value="KAK1133740.1"/>
    <property type="molecule type" value="Genomic_DNA"/>
</dbReference>
<reference evidence="1" key="1">
    <citation type="submission" date="2021-10" db="EMBL/GenBank/DDBJ databases">
        <title>Melipona bicolor Genome sequencing and assembly.</title>
        <authorList>
            <person name="Araujo N.S."/>
            <person name="Arias M.C."/>
        </authorList>
    </citation>
    <scope>NUCLEOTIDE SEQUENCE</scope>
    <source>
        <strain evidence="1">USP_2M_L1-L4_2017</strain>
        <tissue evidence="1">Whole body</tissue>
    </source>
</reference>
<comment type="caution">
    <text evidence="1">The sequence shown here is derived from an EMBL/GenBank/DDBJ whole genome shotgun (WGS) entry which is preliminary data.</text>
</comment>
<proteinExistence type="predicted"/>
<evidence type="ECO:0000313" key="2">
    <source>
        <dbReference type="Proteomes" id="UP001177670"/>
    </source>
</evidence>
<evidence type="ECO:0000313" key="1">
    <source>
        <dbReference type="EMBL" id="KAK1133740.1"/>
    </source>
</evidence>
<name>A0AA40G9Q8_9HYME</name>
<gene>
    <name evidence="1" type="ORF">K0M31_011534</name>
</gene>
<sequence>MLRGFGRSDGAASKYERGIWEPRERGIPVLLGYESSAKETKQLTTTTRGWLAFTRDASGLRLGWLTLRRRSQQKVSRCLDRGRSGKIGYSVACVRELERKL</sequence>